<dbReference type="Proteomes" id="UP001589789">
    <property type="component" value="Unassembled WGS sequence"/>
</dbReference>
<feature type="transmembrane region" description="Helical" evidence="1">
    <location>
        <begin position="36"/>
        <end position="55"/>
    </location>
</feature>
<sequence length="123" mass="12939">MKGLGFLLRWVPAPVAMFATALCAVLGFVFVVFPVLLILAAAGVGGAAAFGWMLWSLLGVLGGEPGAWAAFAKALLLCAAAITVSATVFHYGFELLRRVGRNKRPIQPRPGLSITLRDAPFSP</sequence>
<keyword evidence="1" id="KW-0812">Transmembrane</keyword>
<reference evidence="2 3" key="1">
    <citation type="submission" date="2024-09" db="EMBL/GenBank/DDBJ databases">
        <authorList>
            <person name="Sun Q."/>
            <person name="Mori K."/>
        </authorList>
    </citation>
    <scope>NUCLEOTIDE SEQUENCE [LARGE SCALE GENOMIC DNA]</scope>
    <source>
        <strain evidence="2 3">CCM 7468</strain>
    </source>
</reference>
<comment type="caution">
    <text evidence="2">The sequence shown here is derived from an EMBL/GenBank/DDBJ whole genome shotgun (WGS) entry which is preliminary data.</text>
</comment>
<evidence type="ECO:0000313" key="2">
    <source>
        <dbReference type="EMBL" id="MFC0389145.1"/>
    </source>
</evidence>
<proteinExistence type="predicted"/>
<evidence type="ECO:0000256" key="1">
    <source>
        <dbReference type="SAM" id="Phobius"/>
    </source>
</evidence>
<accession>A0ABV6IZV3</accession>
<protein>
    <submittedName>
        <fullName evidence="2">Uncharacterized protein</fullName>
    </submittedName>
</protein>
<keyword evidence="1" id="KW-1133">Transmembrane helix</keyword>
<evidence type="ECO:0000313" key="3">
    <source>
        <dbReference type="Proteomes" id="UP001589789"/>
    </source>
</evidence>
<feature type="transmembrane region" description="Helical" evidence="1">
    <location>
        <begin position="6"/>
        <end position="29"/>
    </location>
</feature>
<keyword evidence="3" id="KW-1185">Reference proteome</keyword>
<name>A0ABV6IZV3_9PROT</name>
<feature type="transmembrane region" description="Helical" evidence="1">
    <location>
        <begin position="67"/>
        <end position="93"/>
    </location>
</feature>
<dbReference type="EMBL" id="JBHLVZ010000094">
    <property type="protein sequence ID" value="MFC0389145.1"/>
    <property type="molecule type" value="Genomic_DNA"/>
</dbReference>
<organism evidence="2 3">
    <name type="scientific">Muricoccus vinaceus</name>
    <dbReference type="NCBI Taxonomy" id="424704"/>
    <lineage>
        <taxon>Bacteria</taxon>
        <taxon>Pseudomonadati</taxon>
        <taxon>Pseudomonadota</taxon>
        <taxon>Alphaproteobacteria</taxon>
        <taxon>Acetobacterales</taxon>
        <taxon>Roseomonadaceae</taxon>
        <taxon>Muricoccus</taxon>
    </lineage>
</organism>
<gene>
    <name evidence="2" type="ORF">ACFFIC_26870</name>
</gene>
<keyword evidence="1" id="KW-0472">Membrane</keyword>